<dbReference type="PRINTS" id="PR00420">
    <property type="entry name" value="RNGMNOXGNASE"/>
</dbReference>
<dbReference type="Gene3D" id="3.50.50.60">
    <property type="entry name" value="FAD/NAD(P)-binding domain"/>
    <property type="match status" value="1"/>
</dbReference>
<protein>
    <recommendedName>
        <fullName evidence="9">FAD-binding domain-containing protein</fullName>
    </recommendedName>
</protein>
<organism evidence="7 8">
    <name type="scientific">Neofusicoccum ribis</name>
    <dbReference type="NCBI Taxonomy" id="45134"/>
    <lineage>
        <taxon>Eukaryota</taxon>
        <taxon>Fungi</taxon>
        <taxon>Dikarya</taxon>
        <taxon>Ascomycota</taxon>
        <taxon>Pezizomycotina</taxon>
        <taxon>Dothideomycetes</taxon>
        <taxon>Dothideomycetes incertae sedis</taxon>
        <taxon>Botryosphaeriales</taxon>
        <taxon>Botryosphaeriaceae</taxon>
        <taxon>Neofusicoccum</taxon>
    </lineage>
</organism>
<keyword evidence="2" id="KW-0285">Flavoprotein</keyword>
<evidence type="ECO:0000313" key="8">
    <source>
        <dbReference type="Proteomes" id="UP001521116"/>
    </source>
</evidence>
<evidence type="ECO:0000313" key="7">
    <source>
        <dbReference type="EMBL" id="KAL1621651.1"/>
    </source>
</evidence>
<gene>
    <name evidence="7" type="ORF">SLS56_009121</name>
</gene>
<evidence type="ECO:0000259" key="5">
    <source>
        <dbReference type="Pfam" id="PF01494"/>
    </source>
</evidence>
<dbReference type="InterPro" id="IPR002938">
    <property type="entry name" value="FAD-bd"/>
</dbReference>
<keyword evidence="3" id="KW-0274">FAD</keyword>
<dbReference type="Pfam" id="PF07883">
    <property type="entry name" value="Cupin_2"/>
    <property type="match status" value="1"/>
</dbReference>
<dbReference type="PANTHER" id="PTHR43004">
    <property type="entry name" value="TRK SYSTEM POTASSIUM UPTAKE PROTEIN"/>
    <property type="match status" value="1"/>
</dbReference>
<comment type="cofactor">
    <cofactor evidence="1">
        <name>FAD</name>
        <dbReference type="ChEBI" id="CHEBI:57692"/>
    </cofactor>
</comment>
<dbReference type="Gene3D" id="3.40.30.120">
    <property type="match status" value="1"/>
</dbReference>
<feature type="domain" description="Cupin type-2" evidence="6">
    <location>
        <begin position="476"/>
        <end position="543"/>
    </location>
</feature>
<evidence type="ECO:0000256" key="3">
    <source>
        <dbReference type="ARBA" id="ARBA00022827"/>
    </source>
</evidence>
<dbReference type="SUPFAM" id="SSF51182">
    <property type="entry name" value="RmlC-like cupins"/>
    <property type="match status" value="1"/>
</dbReference>
<evidence type="ECO:0000256" key="1">
    <source>
        <dbReference type="ARBA" id="ARBA00001974"/>
    </source>
</evidence>
<dbReference type="Pfam" id="PF01494">
    <property type="entry name" value="FAD_binding_3"/>
    <property type="match status" value="1"/>
</dbReference>
<dbReference type="InterPro" id="IPR013096">
    <property type="entry name" value="Cupin_2"/>
</dbReference>
<dbReference type="InterPro" id="IPR014710">
    <property type="entry name" value="RmlC-like_jellyroll"/>
</dbReference>
<evidence type="ECO:0000259" key="6">
    <source>
        <dbReference type="Pfam" id="PF07883"/>
    </source>
</evidence>
<dbReference type="Gene3D" id="2.60.120.10">
    <property type="entry name" value="Jelly Rolls"/>
    <property type="match status" value="1"/>
</dbReference>
<keyword evidence="4" id="KW-0560">Oxidoreductase</keyword>
<dbReference type="Gene3D" id="3.30.70.2450">
    <property type="match status" value="1"/>
</dbReference>
<name>A0ABR3SI76_9PEZI</name>
<dbReference type="Proteomes" id="UP001521116">
    <property type="component" value="Unassembled WGS sequence"/>
</dbReference>
<dbReference type="InterPro" id="IPR011051">
    <property type="entry name" value="RmlC_Cupin_sf"/>
</dbReference>
<dbReference type="SUPFAM" id="SSF51905">
    <property type="entry name" value="FAD/NAD(P)-binding domain"/>
    <property type="match status" value="1"/>
</dbReference>
<accession>A0ABR3SI76</accession>
<evidence type="ECO:0008006" key="9">
    <source>
        <dbReference type="Google" id="ProtNLM"/>
    </source>
</evidence>
<proteinExistence type="predicted"/>
<evidence type="ECO:0000256" key="4">
    <source>
        <dbReference type="ARBA" id="ARBA00023002"/>
    </source>
</evidence>
<dbReference type="InterPro" id="IPR036188">
    <property type="entry name" value="FAD/NAD-bd_sf"/>
</dbReference>
<feature type="domain" description="FAD-binding" evidence="5">
    <location>
        <begin position="22"/>
        <end position="289"/>
    </location>
</feature>
<reference evidence="7 8" key="1">
    <citation type="submission" date="2024-02" db="EMBL/GenBank/DDBJ databases">
        <title>De novo assembly and annotation of 12 fungi associated with fruit tree decline syndrome in Ontario, Canada.</title>
        <authorList>
            <person name="Sulman M."/>
            <person name="Ellouze W."/>
            <person name="Ilyukhin E."/>
        </authorList>
    </citation>
    <scope>NUCLEOTIDE SEQUENCE [LARGE SCALE GENOMIC DNA]</scope>
    <source>
        <strain evidence="7 8">M1-105</strain>
    </source>
</reference>
<evidence type="ECO:0000256" key="2">
    <source>
        <dbReference type="ARBA" id="ARBA00022630"/>
    </source>
</evidence>
<sequence>MLLTTALAGGTVLGAVQESDAARTAHVTPCARLWLTQNMYEPWVRERAGALGAQQRFGERVVWYAEDADGVLVVVQDGATRRCRKYRAAYLVACDGGRSPTRRRERVEWRGPGVLGNNISIYFRADLTALLGTRAKYGVTYIVNPRIRAIWRLDDSGKAGFLGVMGVEGRDRFEPDSVSEREAREMFALALGRSVEGLDMEIEEISYFTSAAYNSDCFASKQGRGRVFLAGDAAHVMPPTGGMGGNTGIQDAYNLAWKLALVVDGKASHGLLASYNSERQRVAGFTVQQAYSRFVNRVLKDPKLGHMKELPDDTVELGYRYPVGASVAEPDTDSSALWEDLYSPTATAGSRLPHVSLLSLSLEDISSLDLVKKHFVVLAAEMGSPWISAAAKQDIPVQHFAKAPNMAPKPIRRVVTTHHGATSAVMIDDNVEPLQSAGGGDRVLWQSHEAPAVLTKDGDIADNSQGFYAKGSLIRVVDIAPHSKGFNHRTASLDYGIIMEGELEMLLDDGSKTRVKAGDVVVQRATMHQWDNPTDKPARVYFVLLPAVPPVVDGMELGDHGLPKLHPEGP</sequence>
<comment type="caution">
    <text evidence="7">The sequence shown here is derived from an EMBL/GenBank/DDBJ whole genome shotgun (WGS) entry which is preliminary data.</text>
</comment>
<dbReference type="PANTHER" id="PTHR43004:SF19">
    <property type="entry name" value="BINDING MONOOXYGENASE, PUTATIVE (JCVI)-RELATED"/>
    <property type="match status" value="1"/>
</dbReference>
<keyword evidence="8" id="KW-1185">Reference proteome</keyword>
<dbReference type="EMBL" id="JAJVDC020000148">
    <property type="protein sequence ID" value="KAL1621651.1"/>
    <property type="molecule type" value="Genomic_DNA"/>
</dbReference>
<dbReference type="InterPro" id="IPR050641">
    <property type="entry name" value="RIFMO-like"/>
</dbReference>
<dbReference type="CDD" id="cd02231">
    <property type="entry name" value="cupin_BLL6423-like"/>
    <property type="match status" value="1"/>
</dbReference>